<dbReference type="Ensembl" id="ENSAMXT00000054461.1">
    <property type="protein sequence ID" value="ENSAMXP00000054841.1"/>
    <property type="gene ID" value="ENSAMXG00000010525.2"/>
</dbReference>
<dbReference type="STRING" id="7994.ENSAMXP00000054841"/>
<dbReference type="Bgee" id="ENSAMXG00000010525">
    <property type="expression patterns" value="Expressed in mesonephros and 14 other cell types or tissues"/>
</dbReference>
<dbReference type="GO" id="GO:0006974">
    <property type="term" value="P:DNA damage response"/>
    <property type="evidence" value="ECO:0007669"/>
    <property type="project" value="TreeGrafter"/>
</dbReference>
<dbReference type="InParanoid" id="A0A3B1KLL9"/>
<dbReference type="InterPro" id="IPR002589">
    <property type="entry name" value="Macro_dom"/>
</dbReference>
<dbReference type="GeneTree" id="ENSGT00940000161450"/>
<dbReference type="Proteomes" id="UP000018467">
    <property type="component" value="Unassembled WGS sequence"/>
</dbReference>
<feature type="domain" description="Macro" evidence="1">
    <location>
        <begin position="172"/>
        <end position="353"/>
    </location>
</feature>
<reference evidence="2" key="4">
    <citation type="submission" date="2025-09" db="UniProtKB">
        <authorList>
            <consortium name="Ensembl"/>
        </authorList>
    </citation>
    <scope>IDENTIFICATION</scope>
</reference>
<keyword evidence="3" id="KW-1185">Reference proteome</keyword>
<dbReference type="GO" id="GO:0042278">
    <property type="term" value="P:purine nucleoside metabolic process"/>
    <property type="evidence" value="ECO:0007669"/>
    <property type="project" value="TreeGrafter"/>
</dbReference>
<dbReference type="InterPro" id="IPR043472">
    <property type="entry name" value="Macro_dom-like"/>
</dbReference>
<dbReference type="AlphaFoldDB" id="A0A3B1KLL9"/>
<reference evidence="2" key="3">
    <citation type="submission" date="2025-08" db="UniProtKB">
        <authorList>
            <consortium name="Ensembl"/>
        </authorList>
    </citation>
    <scope>IDENTIFICATION</scope>
</reference>
<accession>A0A3B1KLL9</accession>
<dbReference type="GO" id="GO:0140293">
    <property type="term" value="F:ADP-ribosylglutamate hydrolase activity"/>
    <property type="evidence" value="ECO:0007669"/>
    <property type="project" value="TreeGrafter"/>
</dbReference>
<dbReference type="FunCoup" id="A0A3B1KLL9">
    <property type="interactions" value="602"/>
</dbReference>
<evidence type="ECO:0000313" key="3">
    <source>
        <dbReference type="Proteomes" id="UP000018467"/>
    </source>
</evidence>
<dbReference type="GO" id="GO:0140291">
    <property type="term" value="P:peptidyl-glutamate ADP-deribosylation"/>
    <property type="evidence" value="ECO:0007669"/>
    <property type="project" value="TreeGrafter"/>
</dbReference>
<dbReference type="CDD" id="cd02908">
    <property type="entry name" value="Macro_OAADPr_deacetylase"/>
    <property type="match status" value="1"/>
</dbReference>
<dbReference type="SMART" id="SM00506">
    <property type="entry name" value="A1pp"/>
    <property type="match status" value="1"/>
</dbReference>
<reference evidence="3" key="2">
    <citation type="journal article" date="2014" name="Nat. Commun.">
        <title>The cavefish genome reveals candidate genes for eye loss.</title>
        <authorList>
            <person name="McGaugh S.E."/>
            <person name="Gross J.B."/>
            <person name="Aken B."/>
            <person name="Blin M."/>
            <person name="Borowsky R."/>
            <person name="Chalopin D."/>
            <person name="Hinaux H."/>
            <person name="Jeffery W.R."/>
            <person name="Keene A."/>
            <person name="Ma L."/>
            <person name="Minx P."/>
            <person name="Murphy D."/>
            <person name="O'Quin K.E."/>
            <person name="Retaux S."/>
            <person name="Rohner N."/>
            <person name="Searle S.M."/>
            <person name="Stahl B.A."/>
            <person name="Tabin C."/>
            <person name="Volff J.N."/>
            <person name="Yoshizawa M."/>
            <person name="Warren W.C."/>
        </authorList>
    </citation>
    <scope>NUCLEOTIDE SEQUENCE [LARGE SCALE GENOMIC DNA]</scope>
    <source>
        <strain evidence="3">female</strain>
    </source>
</reference>
<dbReference type="Pfam" id="PF01661">
    <property type="entry name" value="Macro"/>
    <property type="match status" value="1"/>
</dbReference>
<dbReference type="Gene3D" id="3.40.220.10">
    <property type="entry name" value="Leucine Aminopeptidase, subunit E, domain 1"/>
    <property type="match status" value="1"/>
</dbReference>
<sequence length="369" mass="40472">MAFQLSKLTAAARVSLSTPSGLIRESNFPRCLKVSHTIIKNYWRGEGPLNTASLLNSSRRGINTVQRLEKCSASSTASKSVEWPSFRPWKRGGKFSRPALVLFGLSAAAVASSSVHSSALCAMASHSELHSEDSDWKKVKKELLSMSLEERRKKYKNYISLDDIPIWSHSDASSPDETHEINKKISLFRGDITKLEIDAIANAANKTLLGGGGVDGAIHSGAGPFLRKECSTLGGCETGKAKITGAYNLPAKYVIHTVGPIAHGSVGEREKLALRDCYYNCLHTAIENNLRTVAFPCISTGVYGYPPDEAVKVALATVKEFLETHHAQMDRVIFCVFLKSDEELYKKNLPVYFSQGLLHSFIYTLSISE</sequence>
<protein>
    <submittedName>
        <fullName evidence="2">Mono-ADP ribosylhydrolase 1</fullName>
    </submittedName>
</protein>
<organism evidence="2 3">
    <name type="scientific">Astyanax mexicanus</name>
    <name type="common">Blind cave fish</name>
    <name type="synonym">Astyanax fasciatus mexicanus</name>
    <dbReference type="NCBI Taxonomy" id="7994"/>
    <lineage>
        <taxon>Eukaryota</taxon>
        <taxon>Metazoa</taxon>
        <taxon>Chordata</taxon>
        <taxon>Craniata</taxon>
        <taxon>Vertebrata</taxon>
        <taxon>Euteleostomi</taxon>
        <taxon>Actinopterygii</taxon>
        <taxon>Neopterygii</taxon>
        <taxon>Teleostei</taxon>
        <taxon>Ostariophysi</taxon>
        <taxon>Characiformes</taxon>
        <taxon>Characoidei</taxon>
        <taxon>Acestrorhamphidae</taxon>
        <taxon>Acestrorhamphinae</taxon>
        <taxon>Astyanax</taxon>
    </lineage>
</organism>
<evidence type="ECO:0000259" key="1">
    <source>
        <dbReference type="PROSITE" id="PS51154"/>
    </source>
</evidence>
<name>A0A3B1KLL9_ASTMX</name>
<dbReference type="GO" id="GO:0005654">
    <property type="term" value="C:nucleoplasm"/>
    <property type="evidence" value="ECO:0007669"/>
    <property type="project" value="TreeGrafter"/>
</dbReference>
<reference evidence="3" key="1">
    <citation type="submission" date="2013-03" db="EMBL/GenBank/DDBJ databases">
        <authorList>
            <person name="Jeffery W."/>
            <person name="Warren W."/>
            <person name="Wilson R.K."/>
        </authorList>
    </citation>
    <scope>NUCLEOTIDE SEQUENCE</scope>
    <source>
        <strain evidence="3">female</strain>
    </source>
</reference>
<proteinExistence type="predicted"/>
<evidence type="ECO:0000313" key="2">
    <source>
        <dbReference type="Ensembl" id="ENSAMXP00000054841.1"/>
    </source>
</evidence>
<dbReference type="PANTHER" id="PTHR11106">
    <property type="entry name" value="GANGLIOSIDE INDUCED DIFFERENTIATION ASSOCIATED PROTEIN 2-RELATED"/>
    <property type="match status" value="1"/>
</dbReference>
<dbReference type="NCBIfam" id="NF001664">
    <property type="entry name" value="PRK00431.1-6"/>
    <property type="match status" value="1"/>
</dbReference>
<dbReference type="PANTHER" id="PTHR11106:SF93">
    <property type="entry name" value="ADP-RIBOSE GLYCOHYDROLASE MACROD1"/>
    <property type="match status" value="1"/>
</dbReference>
<dbReference type="SUPFAM" id="SSF52949">
    <property type="entry name" value="Macro domain-like"/>
    <property type="match status" value="1"/>
</dbReference>
<dbReference type="PROSITE" id="PS51154">
    <property type="entry name" value="MACRO"/>
    <property type="match status" value="1"/>
</dbReference>